<dbReference type="RefSeq" id="WP_100081298.1">
    <property type="nucleotide sequence ID" value="NZ_NQVN01000009.1"/>
</dbReference>
<reference evidence="2 3" key="1">
    <citation type="submission" date="2017-08" db="EMBL/GenBank/DDBJ databases">
        <title>Pleomorphomonas carboxidotrophicus sp. nov., a new mesophilic hydrogenogenic carboxidotroph.</title>
        <authorList>
            <person name="Esquivel-Elizondo S."/>
            <person name="Krajmalnik-Brown R."/>
            <person name="Maldonado J."/>
        </authorList>
    </citation>
    <scope>NUCLEOTIDE SEQUENCE [LARGE SCALE GENOMIC DNA]</scope>
    <source>
        <strain evidence="2 3">SVCO-16</strain>
    </source>
</reference>
<protein>
    <submittedName>
        <fullName evidence="2">Uncharacterized protein</fullName>
    </submittedName>
</protein>
<accession>A0A2G9WVC4</accession>
<feature type="transmembrane region" description="Helical" evidence="1">
    <location>
        <begin position="46"/>
        <end position="67"/>
    </location>
</feature>
<keyword evidence="3" id="KW-1185">Reference proteome</keyword>
<organism evidence="2 3">
    <name type="scientific">Pleomorphomonas carboxyditropha</name>
    <dbReference type="NCBI Taxonomy" id="2023338"/>
    <lineage>
        <taxon>Bacteria</taxon>
        <taxon>Pseudomonadati</taxon>
        <taxon>Pseudomonadota</taxon>
        <taxon>Alphaproteobacteria</taxon>
        <taxon>Hyphomicrobiales</taxon>
        <taxon>Pleomorphomonadaceae</taxon>
        <taxon>Pleomorphomonas</taxon>
    </lineage>
</organism>
<evidence type="ECO:0000313" key="3">
    <source>
        <dbReference type="Proteomes" id="UP000231070"/>
    </source>
</evidence>
<keyword evidence="1" id="KW-0472">Membrane</keyword>
<dbReference type="Proteomes" id="UP000231070">
    <property type="component" value="Unassembled WGS sequence"/>
</dbReference>
<evidence type="ECO:0000313" key="2">
    <source>
        <dbReference type="EMBL" id="PIO98623.1"/>
    </source>
</evidence>
<gene>
    <name evidence="2" type="ORF">CJ014_15005</name>
</gene>
<keyword evidence="1" id="KW-0812">Transmembrane</keyword>
<dbReference type="EMBL" id="NQVN01000009">
    <property type="protein sequence ID" value="PIO98623.1"/>
    <property type="molecule type" value="Genomic_DNA"/>
</dbReference>
<comment type="caution">
    <text evidence="2">The sequence shown here is derived from an EMBL/GenBank/DDBJ whole genome shotgun (WGS) entry which is preliminary data.</text>
</comment>
<proteinExistence type="predicted"/>
<sequence>MLLVAVVSFFGLVIVLTALRISSGWIFGEARSAVFWGYVDATNKFLVKLFIVALGFFILAVIVGHSLGWL</sequence>
<dbReference type="AlphaFoldDB" id="A0A2G9WVC4"/>
<evidence type="ECO:0000256" key="1">
    <source>
        <dbReference type="SAM" id="Phobius"/>
    </source>
</evidence>
<name>A0A2G9WVC4_9HYPH</name>
<keyword evidence="1" id="KW-1133">Transmembrane helix</keyword>